<dbReference type="EMBL" id="WTVH01000027">
    <property type="protein sequence ID" value="NMF94345.1"/>
    <property type="molecule type" value="Genomic_DNA"/>
</dbReference>
<dbReference type="Proteomes" id="UP000601990">
    <property type="component" value="Unassembled WGS sequence"/>
</dbReference>
<protein>
    <submittedName>
        <fullName evidence="1">Uncharacterized protein</fullName>
    </submittedName>
</protein>
<dbReference type="RefSeq" id="WP_011254984.1">
    <property type="nucleotide sequence ID" value="NZ_WTVH02000001.1"/>
</dbReference>
<evidence type="ECO:0000313" key="1">
    <source>
        <dbReference type="EMBL" id="NMF94345.1"/>
    </source>
</evidence>
<name>A0ABX1N529_9RHOO</name>
<accession>A0ABX1N529</accession>
<gene>
    <name evidence="1" type="ORF">GO608_13535</name>
</gene>
<sequence>MPNEPKLGRLVAQSRYRPLSPAGPRKRRVVFTQDLRIVVRGFENRNYVAPAGDAAADRQAPGGARDPGLQSLLKERTEALLQRSPALAAHLDANLVLREQFAQRTQLWSAAKVAEFAKSSAENRHALTSRWSAEKRVFGVRDKAMLFPAFQFDPGTSRPYSEVRSIIEALAPDYEGWSLGIWFITPNDWLDGAAPLDVWPAKRDRVAAAAREEHDMFHG</sequence>
<evidence type="ECO:0000313" key="2">
    <source>
        <dbReference type="Proteomes" id="UP000601990"/>
    </source>
</evidence>
<organism evidence="1 2">
    <name type="scientific">Aromatoleum buckelii</name>
    <dbReference type="NCBI Taxonomy" id="200254"/>
    <lineage>
        <taxon>Bacteria</taxon>
        <taxon>Pseudomonadati</taxon>
        <taxon>Pseudomonadota</taxon>
        <taxon>Betaproteobacteria</taxon>
        <taxon>Rhodocyclales</taxon>
        <taxon>Rhodocyclaceae</taxon>
        <taxon>Aromatoleum</taxon>
    </lineage>
</organism>
<keyword evidence="2" id="KW-1185">Reference proteome</keyword>
<comment type="caution">
    <text evidence="1">The sequence shown here is derived from an EMBL/GenBank/DDBJ whole genome shotgun (WGS) entry which is preliminary data.</text>
</comment>
<proteinExistence type="predicted"/>
<reference evidence="1" key="1">
    <citation type="submission" date="2019-12" db="EMBL/GenBank/DDBJ databases">
        <title>Comparative genomics gives insights into the taxonomy of the Azoarcus-Aromatoleum group and reveals separate origins of nif in the plant-associated Azoarcus and non-plant-associated Aromatoleum sub-groups.</title>
        <authorList>
            <person name="Lafos M."/>
            <person name="Maluk M."/>
            <person name="Batista M."/>
            <person name="Junghare M."/>
            <person name="Carmona M."/>
            <person name="Faoro H."/>
            <person name="Cruz L.M."/>
            <person name="Battistoni F."/>
            <person name="De Souza E."/>
            <person name="Pedrosa F."/>
            <person name="Chen W.-M."/>
            <person name="Poole P.S."/>
            <person name="Dixon R.A."/>
            <person name="James E.K."/>
        </authorList>
    </citation>
    <scope>NUCLEOTIDE SEQUENCE</scope>
    <source>
        <strain evidence="1">U120</strain>
    </source>
</reference>